<evidence type="ECO:0000313" key="14">
    <source>
        <dbReference type="EMBL" id="PLT31663.1"/>
    </source>
</evidence>
<dbReference type="EC" id="2.7.8.-" evidence="12"/>
<name>A0A2N5MBF1_9BACI</name>
<dbReference type="NCBIfam" id="TIGR04265">
    <property type="entry name" value="bac_cardiolipin"/>
    <property type="match status" value="1"/>
</dbReference>
<dbReference type="Gene3D" id="3.30.870.10">
    <property type="entry name" value="Endonuclease Chain A"/>
    <property type="match status" value="2"/>
</dbReference>
<dbReference type="InterPro" id="IPR022924">
    <property type="entry name" value="Cardiolipin_synthase"/>
</dbReference>
<keyword evidence="11" id="KW-1208">Phospholipid metabolism</keyword>
<keyword evidence="3" id="KW-0444">Lipid biosynthesis</keyword>
<proteinExistence type="predicted"/>
<dbReference type="FunFam" id="3.30.870.10:FF:000014">
    <property type="entry name" value="Cardiolipin synthase"/>
    <property type="match status" value="1"/>
</dbReference>
<dbReference type="SUPFAM" id="SSF56024">
    <property type="entry name" value="Phospholipase D/nuclease"/>
    <property type="match status" value="2"/>
</dbReference>
<comment type="subcellular location">
    <subcellularLocation>
        <location evidence="1">Cell membrane</location>
    </subcellularLocation>
</comment>
<dbReference type="RefSeq" id="WP_101639712.1">
    <property type="nucleotide sequence ID" value="NZ_PGUY01000002.1"/>
</dbReference>
<evidence type="ECO:0000259" key="13">
    <source>
        <dbReference type="PROSITE" id="PS50035"/>
    </source>
</evidence>
<evidence type="ECO:0000313" key="15">
    <source>
        <dbReference type="Proteomes" id="UP000234748"/>
    </source>
</evidence>
<evidence type="ECO:0000256" key="3">
    <source>
        <dbReference type="ARBA" id="ARBA00022516"/>
    </source>
</evidence>
<dbReference type="InterPro" id="IPR025202">
    <property type="entry name" value="PLD-like_dom"/>
</dbReference>
<keyword evidence="8" id="KW-0443">Lipid metabolism</keyword>
<evidence type="ECO:0000256" key="8">
    <source>
        <dbReference type="ARBA" id="ARBA00023098"/>
    </source>
</evidence>
<evidence type="ECO:0000256" key="12">
    <source>
        <dbReference type="NCBIfam" id="TIGR04265"/>
    </source>
</evidence>
<dbReference type="CDD" id="cd09112">
    <property type="entry name" value="PLDc_CLS_2"/>
    <property type="match status" value="1"/>
</dbReference>
<evidence type="ECO:0000256" key="2">
    <source>
        <dbReference type="ARBA" id="ARBA00022475"/>
    </source>
</evidence>
<keyword evidence="15" id="KW-1185">Reference proteome</keyword>
<dbReference type="Proteomes" id="UP000234748">
    <property type="component" value="Unassembled WGS sequence"/>
</dbReference>
<evidence type="ECO:0000256" key="6">
    <source>
        <dbReference type="ARBA" id="ARBA00022737"/>
    </source>
</evidence>
<dbReference type="GO" id="GO:0005886">
    <property type="term" value="C:plasma membrane"/>
    <property type="evidence" value="ECO:0007669"/>
    <property type="project" value="UniProtKB-SubCell"/>
</dbReference>
<feature type="domain" description="PLD phosphodiesterase" evidence="13">
    <location>
        <begin position="141"/>
        <end position="168"/>
    </location>
</feature>
<evidence type="ECO:0000256" key="1">
    <source>
        <dbReference type="ARBA" id="ARBA00004236"/>
    </source>
</evidence>
<sequence length="400" mass="46887">MKILLYSVFYLLLLLVWIRIDFKLGRKQHLRQAHRRDFPFRHSDISLFTDGISLFKDMFSEIRAAEFHIHILFYIVKEDHFSKEFLSLLKEKAAQGVQVRLLLDWMGSFGLKKKTIRELRKYGIDISFCQVPKLPYLFYSSQERNHRKITVIDGEIAYLGGFNIGKEYVNEDKKLSPWRDYHLKISGEGVRDLQEEFLEDWFEATGKDYRKTNLFHLEPQKGKCKHLIVPYEGVFLEERYIKLIRMAKDKIIIGTPYFIPSKLLLSELCKALESGVNLTVIVPGKADHPFVKEASYKYFRKLIPKGAQVFQFQNGFYHPKILLVDNQLCDVGTSNFDKRSLFLNHELNCYIYDPDCISQLEKAIQNDLQNSTPLDLKQISDINPARTVKEWIASSISHFL</sequence>
<keyword evidence="2" id="KW-1003">Cell membrane</keyword>
<reference evidence="14 15" key="1">
    <citation type="submission" date="2017-11" db="EMBL/GenBank/DDBJ databases">
        <title>Comparitive Functional Genomics of Dry Heat Resistant strains isolated from the Viking Spacecraft.</title>
        <authorList>
            <person name="Seuylemezian A."/>
            <person name="Cooper K."/>
            <person name="Vaishampayan P."/>
        </authorList>
    </citation>
    <scope>NUCLEOTIDE SEQUENCE [LARGE SCALE GENOMIC DNA]</scope>
    <source>
        <strain evidence="14 15">V1-29</strain>
    </source>
</reference>
<dbReference type="Pfam" id="PF13091">
    <property type="entry name" value="PLDc_2"/>
    <property type="match status" value="2"/>
</dbReference>
<dbReference type="EMBL" id="PGUY01000002">
    <property type="protein sequence ID" value="PLT31663.1"/>
    <property type="molecule type" value="Genomic_DNA"/>
</dbReference>
<keyword evidence="4" id="KW-0808">Transferase</keyword>
<protein>
    <recommendedName>
        <fullName evidence="12">Cardiolipin synthase</fullName>
        <ecNumber evidence="12">2.7.8.-</ecNumber>
    </recommendedName>
</protein>
<dbReference type="GO" id="GO:0008808">
    <property type="term" value="F:cardiolipin synthase activity"/>
    <property type="evidence" value="ECO:0007669"/>
    <property type="project" value="UniProtKB-UniRule"/>
</dbReference>
<evidence type="ECO:0000256" key="5">
    <source>
        <dbReference type="ARBA" id="ARBA00022692"/>
    </source>
</evidence>
<dbReference type="SMART" id="SM00155">
    <property type="entry name" value="PLDc"/>
    <property type="match status" value="2"/>
</dbReference>
<evidence type="ECO:0000256" key="7">
    <source>
        <dbReference type="ARBA" id="ARBA00022989"/>
    </source>
</evidence>
<accession>A0A2N5MBF1</accession>
<comment type="caution">
    <text evidence="14">The sequence shown here is derived from an EMBL/GenBank/DDBJ whole genome shotgun (WGS) entry which is preliminary data.</text>
</comment>
<keyword evidence="5" id="KW-0812">Transmembrane</keyword>
<keyword evidence="9" id="KW-0472">Membrane</keyword>
<keyword evidence="7" id="KW-1133">Transmembrane helix</keyword>
<dbReference type="InterPro" id="IPR001736">
    <property type="entry name" value="PLipase_D/transphosphatidylase"/>
</dbReference>
<dbReference type="PROSITE" id="PS50035">
    <property type="entry name" value="PLD"/>
    <property type="match status" value="2"/>
</dbReference>
<dbReference type="PANTHER" id="PTHR21248:SF7">
    <property type="entry name" value="MINOR CARDIOLIPIN SYNTHASE CLSB"/>
    <property type="match status" value="1"/>
</dbReference>
<feature type="domain" description="PLD phosphodiesterase" evidence="13">
    <location>
        <begin position="313"/>
        <end position="340"/>
    </location>
</feature>
<keyword evidence="6" id="KW-0677">Repeat</keyword>
<evidence type="ECO:0000256" key="10">
    <source>
        <dbReference type="ARBA" id="ARBA00023209"/>
    </source>
</evidence>
<evidence type="ECO:0000256" key="4">
    <source>
        <dbReference type="ARBA" id="ARBA00022679"/>
    </source>
</evidence>
<organism evidence="14 15">
    <name type="scientific">Peribacillus deserti</name>
    <dbReference type="NCBI Taxonomy" id="673318"/>
    <lineage>
        <taxon>Bacteria</taxon>
        <taxon>Bacillati</taxon>
        <taxon>Bacillota</taxon>
        <taxon>Bacilli</taxon>
        <taxon>Bacillales</taxon>
        <taxon>Bacillaceae</taxon>
        <taxon>Peribacillus</taxon>
    </lineage>
</organism>
<keyword evidence="10" id="KW-0594">Phospholipid biosynthesis</keyword>
<dbReference type="AlphaFoldDB" id="A0A2N5MBF1"/>
<dbReference type="OrthoDB" id="9762009at2"/>
<dbReference type="PANTHER" id="PTHR21248">
    <property type="entry name" value="CARDIOLIPIN SYNTHASE"/>
    <property type="match status" value="1"/>
</dbReference>
<evidence type="ECO:0000256" key="11">
    <source>
        <dbReference type="ARBA" id="ARBA00023264"/>
    </source>
</evidence>
<evidence type="ECO:0000256" key="9">
    <source>
        <dbReference type="ARBA" id="ARBA00023136"/>
    </source>
</evidence>
<dbReference type="PIRSF" id="PIRSF000850">
    <property type="entry name" value="Phospholipase_D_PSS"/>
    <property type="match status" value="1"/>
</dbReference>
<dbReference type="CDD" id="cd09110">
    <property type="entry name" value="PLDc_CLS_1"/>
    <property type="match status" value="1"/>
</dbReference>
<dbReference type="GO" id="GO:0032049">
    <property type="term" value="P:cardiolipin biosynthetic process"/>
    <property type="evidence" value="ECO:0007669"/>
    <property type="project" value="UniProtKB-UniRule"/>
</dbReference>
<gene>
    <name evidence="14" type="primary">cls</name>
    <name evidence="14" type="ORF">CUU66_00415</name>
</gene>